<reference evidence="1 2" key="1">
    <citation type="submission" date="2018-08" db="EMBL/GenBank/DDBJ databases">
        <title>Recombination of ecologically and evolutionarily significant loci maintains genetic cohesion in the Pseudomonas syringae species complex.</title>
        <authorList>
            <person name="Dillon M."/>
            <person name="Thakur S."/>
            <person name="Almeida R.N.D."/>
            <person name="Weir B.S."/>
            <person name="Guttman D.S."/>
        </authorList>
    </citation>
    <scope>NUCLEOTIDE SEQUENCE [LARGE SCALE GENOMIC DNA]</scope>
    <source>
        <strain evidence="1 2">1089_5</strain>
    </source>
</reference>
<accession>A0A3M3MGA9</accession>
<dbReference type="AlphaFoldDB" id="A0A3M3MGA9"/>
<dbReference type="Proteomes" id="UP000278062">
    <property type="component" value="Unassembled WGS sequence"/>
</dbReference>
<comment type="caution">
    <text evidence="1">The sequence shown here is derived from an EMBL/GenBank/DDBJ whole genome shotgun (WGS) entry which is preliminary data.</text>
</comment>
<evidence type="ECO:0000313" key="1">
    <source>
        <dbReference type="EMBL" id="RMN94908.1"/>
    </source>
</evidence>
<dbReference type="RefSeq" id="WP_080488392.1">
    <property type="nucleotide sequence ID" value="NZ_RBPB01000019.1"/>
</dbReference>
<name>A0A3M3MGA9_9PSED</name>
<sequence>MNIDYAEDWPICHADEQMIKHADLVSEESFHVSSYNLNGTEHQFLSTQHQSFMADFMKGA</sequence>
<evidence type="ECO:0000313" key="2">
    <source>
        <dbReference type="Proteomes" id="UP000278062"/>
    </source>
</evidence>
<organism evidence="1 2">
    <name type="scientific">Pseudomonas syringae pv. apii</name>
    <dbReference type="NCBI Taxonomy" id="81036"/>
    <lineage>
        <taxon>Bacteria</taxon>
        <taxon>Pseudomonadati</taxon>
        <taxon>Pseudomonadota</taxon>
        <taxon>Gammaproteobacteria</taxon>
        <taxon>Pseudomonadales</taxon>
        <taxon>Pseudomonadaceae</taxon>
        <taxon>Pseudomonas</taxon>
    </lineage>
</organism>
<protein>
    <submittedName>
        <fullName evidence="1">Uncharacterized protein</fullName>
    </submittedName>
</protein>
<proteinExistence type="predicted"/>
<dbReference type="EMBL" id="RBPL01000081">
    <property type="protein sequence ID" value="RMN94908.1"/>
    <property type="molecule type" value="Genomic_DNA"/>
</dbReference>
<gene>
    <name evidence="1" type="ORF">ALQ49_03155</name>
</gene>